<protein>
    <submittedName>
        <fullName evidence="2">Uncharacterized protein</fullName>
    </submittedName>
</protein>
<evidence type="ECO:0000256" key="1">
    <source>
        <dbReference type="SAM" id="SignalP"/>
    </source>
</evidence>
<comment type="caution">
    <text evidence="2">The sequence shown here is derived from an EMBL/GenBank/DDBJ whole genome shotgun (WGS) entry which is preliminary data.</text>
</comment>
<evidence type="ECO:0000313" key="3">
    <source>
        <dbReference type="Proteomes" id="UP001283341"/>
    </source>
</evidence>
<proteinExistence type="predicted"/>
<name>A0AAE0ICY7_9PEZI</name>
<reference evidence="2" key="2">
    <citation type="submission" date="2023-06" db="EMBL/GenBank/DDBJ databases">
        <authorList>
            <consortium name="Lawrence Berkeley National Laboratory"/>
            <person name="Haridas S."/>
            <person name="Hensen N."/>
            <person name="Bonometti L."/>
            <person name="Westerberg I."/>
            <person name="Brannstrom I.O."/>
            <person name="Guillou S."/>
            <person name="Cros-Aarteil S."/>
            <person name="Calhoun S."/>
            <person name="Kuo A."/>
            <person name="Mondo S."/>
            <person name="Pangilinan J."/>
            <person name="Riley R."/>
            <person name="Labutti K."/>
            <person name="Andreopoulos B."/>
            <person name="Lipzen A."/>
            <person name="Chen C."/>
            <person name="Yanf M."/>
            <person name="Daum C."/>
            <person name="Ng V."/>
            <person name="Clum A."/>
            <person name="Steindorff A."/>
            <person name="Ohm R."/>
            <person name="Martin F."/>
            <person name="Silar P."/>
            <person name="Natvig D."/>
            <person name="Lalanne C."/>
            <person name="Gautier V."/>
            <person name="Ament-Velasquez S.L."/>
            <person name="Kruys A."/>
            <person name="Hutchinson M.I."/>
            <person name="Powell A.J."/>
            <person name="Barry K."/>
            <person name="Miller A.N."/>
            <person name="Grigoriev I.V."/>
            <person name="Debuchy R."/>
            <person name="Gladieux P."/>
            <person name="Thoren M.H."/>
            <person name="Johannesson H."/>
        </authorList>
    </citation>
    <scope>NUCLEOTIDE SEQUENCE</scope>
    <source>
        <strain evidence="2">CBS 118394</strain>
    </source>
</reference>
<feature type="signal peptide" evidence="1">
    <location>
        <begin position="1"/>
        <end position="20"/>
    </location>
</feature>
<feature type="chain" id="PRO_5042276189" evidence="1">
    <location>
        <begin position="21"/>
        <end position="294"/>
    </location>
</feature>
<gene>
    <name evidence="2" type="ORF">B0H66DRAFT_515325</name>
</gene>
<accession>A0AAE0ICY7</accession>
<evidence type="ECO:0000313" key="2">
    <source>
        <dbReference type="EMBL" id="KAK3322694.1"/>
    </source>
</evidence>
<organism evidence="2 3">
    <name type="scientific">Apodospora peruviana</name>
    <dbReference type="NCBI Taxonomy" id="516989"/>
    <lineage>
        <taxon>Eukaryota</taxon>
        <taxon>Fungi</taxon>
        <taxon>Dikarya</taxon>
        <taxon>Ascomycota</taxon>
        <taxon>Pezizomycotina</taxon>
        <taxon>Sordariomycetes</taxon>
        <taxon>Sordariomycetidae</taxon>
        <taxon>Sordariales</taxon>
        <taxon>Lasiosphaeriaceae</taxon>
        <taxon>Apodospora</taxon>
    </lineage>
</organism>
<dbReference type="Proteomes" id="UP001283341">
    <property type="component" value="Unassembled WGS sequence"/>
</dbReference>
<reference evidence="2" key="1">
    <citation type="journal article" date="2023" name="Mol. Phylogenet. Evol.">
        <title>Genome-scale phylogeny and comparative genomics of the fungal order Sordariales.</title>
        <authorList>
            <person name="Hensen N."/>
            <person name="Bonometti L."/>
            <person name="Westerberg I."/>
            <person name="Brannstrom I.O."/>
            <person name="Guillou S."/>
            <person name="Cros-Aarteil S."/>
            <person name="Calhoun S."/>
            <person name="Haridas S."/>
            <person name="Kuo A."/>
            <person name="Mondo S."/>
            <person name="Pangilinan J."/>
            <person name="Riley R."/>
            <person name="LaButti K."/>
            <person name="Andreopoulos B."/>
            <person name="Lipzen A."/>
            <person name="Chen C."/>
            <person name="Yan M."/>
            <person name="Daum C."/>
            <person name="Ng V."/>
            <person name="Clum A."/>
            <person name="Steindorff A."/>
            <person name="Ohm R.A."/>
            <person name="Martin F."/>
            <person name="Silar P."/>
            <person name="Natvig D.O."/>
            <person name="Lalanne C."/>
            <person name="Gautier V."/>
            <person name="Ament-Velasquez S.L."/>
            <person name="Kruys A."/>
            <person name="Hutchinson M.I."/>
            <person name="Powell A.J."/>
            <person name="Barry K."/>
            <person name="Miller A.N."/>
            <person name="Grigoriev I.V."/>
            <person name="Debuchy R."/>
            <person name="Gladieux P."/>
            <person name="Hiltunen Thoren M."/>
            <person name="Johannesson H."/>
        </authorList>
    </citation>
    <scope>NUCLEOTIDE SEQUENCE</scope>
    <source>
        <strain evidence="2">CBS 118394</strain>
    </source>
</reference>
<dbReference type="EMBL" id="JAUEDM010000003">
    <property type="protein sequence ID" value="KAK3322694.1"/>
    <property type="molecule type" value="Genomic_DNA"/>
</dbReference>
<sequence>MRQTFVTAATMLLVSHTALAQQLNSWSQTVFSIGGSADHPGELAVDGDMTTYSESTEVPSYHALLMNRGSSFLGLYIQSSGDFITDYHVDAINWGFTGGSITRGRVCGATSNFTLVLFEPWPEQSGPGIVTDSLFINVTGALGNTAIINEVYPIFVGDTIFYPNNTSPCPPEASVPPPPPPFTLPPTPAIPGHPEVTPSRWMPSNKPIPVGGTVANSAALVDYNTTTYWSGGSNENPASFSLLFNFKESYQGLYVQSVPGEGHFITDYSITTDGVAKVVEVYPIYAGDLLVEPA</sequence>
<dbReference type="AlphaFoldDB" id="A0AAE0ICY7"/>
<keyword evidence="3" id="KW-1185">Reference proteome</keyword>
<keyword evidence="1" id="KW-0732">Signal</keyword>